<comment type="subcellular location">
    <subcellularLocation>
        <location evidence="1">Mitochondrion</location>
    </subcellularLocation>
</comment>
<proteinExistence type="inferred from homology"/>
<reference evidence="10" key="1">
    <citation type="submission" date="2022-11" db="UniProtKB">
        <authorList>
            <consortium name="WormBaseParasite"/>
        </authorList>
    </citation>
    <scope>IDENTIFICATION</scope>
</reference>
<keyword evidence="5" id="KW-0496">Mitochondrion</keyword>
<sequence>MLVSNCNDYEELLLERNLAKPHNLSFWKQWDDDAILLCKQQWGPKSAVEEQIEWTKQGKMWPYPINNEYMLGPEQKVSFAKHVFLEPEWEKHGVPRSKSVDHFMELVLVGLSKNPYMSAEKKQDHVKWFAKCFKEEMGGKYKEMF</sequence>
<keyword evidence="3" id="KW-0809">Transit peptide</keyword>
<dbReference type="GO" id="GO:0005763">
    <property type="term" value="C:mitochondrial small ribosomal subunit"/>
    <property type="evidence" value="ECO:0007669"/>
    <property type="project" value="InterPro"/>
</dbReference>
<comment type="similarity">
    <text evidence="2">Belongs to the mitochondrion-specific ribosomal protein mS31 family.</text>
</comment>
<dbReference type="Pfam" id="PF15433">
    <property type="entry name" value="MRP-S31"/>
    <property type="match status" value="1"/>
</dbReference>
<evidence type="ECO:0000256" key="6">
    <source>
        <dbReference type="ARBA" id="ARBA00023274"/>
    </source>
</evidence>
<evidence type="ECO:0000256" key="2">
    <source>
        <dbReference type="ARBA" id="ARBA00011057"/>
    </source>
</evidence>
<evidence type="ECO:0000256" key="1">
    <source>
        <dbReference type="ARBA" id="ARBA00004173"/>
    </source>
</evidence>
<evidence type="ECO:0000256" key="3">
    <source>
        <dbReference type="ARBA" id="ARBA00022946"/>
    </source>
</evidence>
<organism evidence="9 10">
    <name type="scientific">Ditylenchus dipsaci</name>
    <dbReference type="NCBI Taxonomy" id="166011"/>
    <lineage>
        <taxon>Eukaryota</taxon>
        <taxon>Metazoa</taxon>
        <taxon>Ecdysozoa</taxon>
        <taxon>Nematoda</taxon>
        <taxon>Chromadorea</taxon>
        <taxon>Rhabditida</taxon>
        <taxon>Tylenchina</taxon>
        <taxon>Tylenchomorpha</taxon>
        <taxon>Sphaerularioidea</taxon>
        <taxon>Anguinidae</taxon>
        <taxon>Anguininae</taxon>
        <taxon>Ditylenchus</taxon>
    </lineage>
</organism>
<evidence type="ECO:0000256" key="8">
    <source>
        <dbReference type="ARBA" id="ARBA00035363"/>
    </source>
</evidence>
<dbReference type="Proteomes" id="UP000887574">
    <property type="component" value="Unplaced"/>
</dbReference>
<dbReference type="WBParaSite" id="jg23940">
    <property type="protein sequence ID" value="jg23940"/>
    <property type="gene ID" value="jg23940"/>
</dbReference>
<evidence type="ECO:0000256" key="5">
    <source>
        <dbReference type="ARBA" id="ARBA00023128"/>
    </source>
</evidence>
<evidence type="ECO:0000313" key="10">
    <source>
        <dbReference type="WBParaSite" id="jg23940"/>
    </source>
</evidence>
<dbReference type="PANTHER" id="PTHR13231:SF3">
    <property type="entry name" value="SMALL RIBOSOMAL SUBUNIT PROTEIN MS31"/>
    <property type="match status" value="1"/>
</dbReference>
<name>A0A915DUX9_9BILA</name>
<evidence type="ECO:0000256" key="4">
    <source>
        <dbReference type="ARBA" id="ARBA00022980"/>
    </source>
</evidence>
<dbReference type="GO" id="GO:0003735">
    <property type="term" value="F:structural constituent of ribosome"/>
    <property type="evidence" value="ECO:0007669"/>
    <property type="project" value="InterPro"/>
</dbReference>
<accession>A0A915DUX9</accession>
<dbReference type="InterPro" id="IPR026299">
    <property type="entry name" value="MRP-S31"/>
</dbReference>
<keyword evidence="9" id="KW-1185">Reference proteome</keyword>
<protein>
    <recommendedName>
        <fullName evidence="7">Small ribosomal subunit protein mS31</fullName>
    </recommendedName>
    <alternativeName>
        <fullName evidence="8">28S ribosomal protein S31, mitochondrial</fullName>
    </alternativeName>
</protein>
<dbReference type="PANTHER" id="PTHR13231">
    <property type="entry name" value="MITOCHONDRIAL RIBOSOMAL PROTEIN S31"/>
    <property type="match status" value="1"/>
</dbReference>
<dbReference type="AlphaFoldDB" id="A0A915DUX9"/>
<evidence type="ECO:0000256" key="7">
    <source>
        <dbReference type="ARBA" id="ARBA00035133"/>
    </source>
</evidence>
<keyword evidence="4" id="KW-0689">Ribosomal protein</keyword>
<evidence type="ECO:0000313" key="9">
    <source>
        <dbReference type="Proteomes" id="UP000887574"/>
    </source>
</evidence>
<keyword evidence="6" id="KW-0687">Ribonucleoprotein</keyword>